<dbReference type="EMBL" id="JARSFG010000019">
    <property type="protein sequence ID" value="MEC1179668.1"/>
    <property type="molecule type" value="Genomic_DNA"/>
</dbReference>
<comment type="caution">
    <text evidence="1">The sequence shown here is derived from an EMBL/GenBank/DDBJ whole genome shotgun (WGS) entry which is preliminary data.</text>
</comment>
<accession>A0AAW9NTW9</accession>
<reference evidence="1 2" key="1">
    <citation type="submission" date="2023-03" db="EMBL/GenBank/DDBJ databases">
        <title>Bacillus Genome Sequencing.</title>
        <authorList>
            <person name="Dunlap C."/>
        </authorList>
    </citation>
    <scope>NUCLEOTIDE SEQUENCE [LARGE SCALE GENOMIC DNA]</scope>
    <source>
        <strain evidence="1 2">B-59205</strain>
    </source>
</reference>
<gene>
    <name evidence="1" type="ORF">P9B03_14300</name>
</gene>
<name>A0AAW9NTW9_9BACL</name>
<evidence type="ECO:0000313" key="2">
    <source>
        <dbReference type="Proteomes" id="UP001344888"/>
    </source>
</evidence>
<dbReference type="RefSeq" id="WP_326124155.1">
    <property type="nucleotide sequence ID" value="NZ_JARSFG010000019.1"/>
</dbReference>
<proteinExistence type="predicted"/>
<sequence length="45" mass="5409">MHRLAPYQRVFKHPLKEVKPPADVTDFEEEFSSKPEKIWTQLRKA</sequence>
<dbReference type="AlphaFoldDB" id="A0AAW9NTW9"/>
<dbReference type="Proteomes" id="UP001344888">
    <property type="component" value="Unassembled WGS sequence"/>
</dbReference>
<keyword evidence="2" id="KW-1185">Reference proteome</keyword>
<protein>
    <submittedName>
        <fullName evidence="1">Uncharacterized protein</fullName>
    </submittedName>
</protein>
<evidence type="ECO:0000313" key="1">
    <source>
        <dbReference type="EMBL" id="MEC1179668.1"/>
    </source>
</evidence>
<organism evidence="1 2">
    <name type="scientific">Metasolibacillus meyeri</name>
    <dbReference type="NCBI Taxonomy" id="1071052"/>
    <lineage>
        <taxon>Bacteria</taxon>
        <taxon>Bacillati</taxon>
        <taxon>Bacillota</taxon>
        <taxon>Bacilli</taxon>
        <taxon>Bacillales</taxon>
        <taxon>Caryophanaceae</taxon>
        <taxon>Metasolibacillus</taxon>
    </lineage>
</organism>